<sequence length="173" mass="18915">MFPGANGANALRSLCRMPVLPCVCPPSSCEPKGRRRIPLRRLQKDGEGDPACSVPLSQRRAVRTGLQGLMLRRGENVHAPGSTVGMWATSRHARSHGGLGSRRENSEESCMRRPSPGRTTPRVAARSRPLRRGGHVHFLPLCHMRKQNVVRSQSANAGRRPGGHDLLLRAVCP</sequence>
<reference evidence="2 3" key="1">
    <citation type="journal article" date="2016" name="Mol. Biol. Evol.">
        <title>Comparative Genomics of Early-Diverging Mushroom-Forming Fungi Provides Insights into the Origins of Lignocellulose Decay Capabilities.</title>
        <authorList>
            <person name="Nagy L.G."/>
            <person name="Riley R."/>
            <person name="Tritt A."/>
            <person name="Adam C."/>
            <person name="Daum C."/>
            <person name="Floudas D."/>
            <person name="Sun H."/>
            <person name="Yadav J.S."/>
            <person name="Pangilinan J."/>
            <person name="Larsson K.H."/>
            <person name="Matsuura K."/>
            <person name="Barry K."/>
            <person name="Labutti K."/>
            <person name="Kuo R."/>
            <person name="Ohm R.A."/>
            <person name="Bhattacharya S.S."/>
            <person name="Shirouzu T."/>
            <person name="Yoshinaga Y."/>
            <person name="Martin F.M."/>
            <person name="Grigoriev I.V."/>
            <person name="Hibbett D.S."/>
        </authorList>
    </citation>
    <scope>NUCLEOTIDE SEQUENCE [LARGE SCALE GENOMIC DNA]</scope>
    <source>
        <strain evidence="2 3">L-15889</strain>
    </source>
</reference>
<organism evidence="2 3">
    <name type="scientific">Daedalea quercina L-15889</name>
    <dbReference type="NCBI Taxonomy" id="1314783"/>
    <lineage>
        <taxon>Eukaryota</taxon>
        <taxon>Fungi</taxon>
        <taxon>Dikarya</taxon>
        <taxon>Basidiomycota</taxon>
        <taxon>Agaricomycotina</taxon>
        <taxon>Agaricomycetes</taxon>
        <taxon>Polyporales</taxon>
        <taxon>Fomitopsis</taxon>
    </lineage>
</organism>
<gene>
    <name evidence="2" type="ORF">DAEQUDRAFT_141313</name>
</gene>
<feature type="region of interest" description="Disordered" evidence="1">
    <location>
        <begin position="90"/>
        <end position="124"/>
    </location>
</feature>
<keyword evidence="3" id="KW-1185">Reference proteome</keyword>
<dbReference type="AlphaFoldDB" id="A0A165RUS0"/>
<feature type="compositionally biased region" description="Basic and acidic residues" evidence="1">
    <location>
        <begin position="101"/>
        <end position="111"/>
    </location>
</feature>
<evidence type="ECO:0000313" key="3">
    <source>
        <dbReference type="Proteomes" id="UP000076727"/>
    </source>
</evidence>
<dbReference type="Proteomes" id="UP000076727">
    <property type="component" value="Unassembled WGS sequence"/>
</dbReference>
<name>A0A165RUS0_9APHY</name>
<evidence type="ECO:0000256" key="1">
    <source>
        <dbReference type="SAM" id="MobiDB-lite"/>
    </source>
</evidence>
<accession>A0A165RUS0</accession>
<proteinExistence type="predicted"/>
<protein>
    <submittedName>
        <fullName evidence="2">Uncharacterized protein</fullName>
    </submittedName>
</protein>
<dbReference type="EMBL" id="KV429047">
    <property type="protein sequence ID" value="KZT71182.1"/>
    <property type="molecule type" value="Genomic_DNA"/>
</dbReference>
<evidence type="ECO:0000313" key="2">
    <source>
        <dbReference type="EMBL" id="KZT71182.1"/>
    </source>
</evidence>